<comment type="similarity">
    <text evidence="2">Belongs to the binding-protein-dependent transport system permease family. CysTW subfamily.</text>
</comment>
<dbReference type="CDD" id="cd06261">
    <property type="entry name" value="TM_PBP2"/>
    <property type="match status" value="1"/>
</dbReference>
<name>A0A2A6M7H1_RHIFR</name>
<dbReference type="Gene3D" id="1.10.3720.10">
    <property type="entry name" value="MetI-like"/>
    <property type="match status" value="1"/>
</dbReference>
<feature type="transmembrane region" description="Helical" evidence="8">
    <location>
        <begin position="37"/>
        <end position="58"/>
    </location>
</feature>
<dbReference type="InterPro" id="IPR000515">
    <property type="entry name" value="MetI-like"/>
</dbReference>
<evidence type="ECO:0000256" key="4">
    <source>
        <dbReference type="ARBA" id="ARBA00022475"/>
    </source>
</evidence>
<evidence type="ECO:0000256" key="8">
    <source>
        <dbReference type="RuleBase" id="RU363032"/>
    </source>
</evidence>
<feature type="transmembrane region" description="Helical" evidence="8">
    <location>
        <begin position="195"/>
        <end position="216"/>
    </location>
</feature>
<feature type="domain" description="ABC transmembrane type-1" evidence="9">
    <location>
        <begin position="200"/>
        <end position="406"/>
    </location>
</feature>
<gene>
    <name evidence="10" type="ORF">CO661_01745</name>
</gene>
<evidence type="ECO:0000259" key="9">
    <source>
        <dbReference type="PROSITE" id="PS50928"/>
    </source>
</evidence>
<comment type="caution">
    <text evidence="10">The sequence shown here is derived from an EMBL/GenBank/DDBJ whole genome shotgun (WGS) entry which is preliminary data.</text>
</comment>
<dbReference type="InterPro" id="IPR035906">
    <property type="entry name" value="MetI-like_sf"/>
</dbReference>
<evidence type="ECO:0000256" key="1">
    <source>
        <dbReference type="ARBA" id="ARBA00004651"/>
    </source>
</evidence>
<keyword evidence="7 8" id="KW-0472">Membrane</keyword>
<reference evidence="10 11" key="1">
    <citation type="submission" date="2017-09" db="EMBL/GenBank/DDBJ databases">
        <title>Comparative genomics of rhizobia isolated from Phaseolus vulgaris in China.</title>
        <authorList>
            <person name="Tong W."/>
        </authorList>
    </citation>
    <scope>NUCLEOTIDE SEQUENCE [LARGE SCALE GENOMIC DNA]</scope>
    <source>
        <strain evidence="10 11">PCH1</strain>
    </source>
</reference>
<organism evidence="10 11">
    <name type="scientific">Rhizobium fredii</name>
    <name type="common">Sinorhizobium fredii</name>
    <dbReference type="NCBI Taxonomy" id="380"/>
    <lineage>
        <taxon>Bacteria</taxon>
        <taxon>Pseudomonadati</taxon>
        <taxon>Pseudomonadota</taxon>
        <taxon>Alphaproteobacteria</taxon>
        <taxon>Hyphomicrobiales</taxon>
        <taxon>Rhizobiaceae</taxon>
        <taxon>Sinorhizobium/Ensifer group</taxon>
        <taxon>Sinorhizobium</taxon>
    </lineage>
</organism>
<evidence type="ECO:0000256" key="3">
    <source>
        <dbReference type="ARBA" id="ARBA00022448"/>
    </source>
</evidence>
<dbReference type="PROSITE" id="PS50928">
    <property type="entry name" value="ABC_TM1"/>
    <property type="match status" value="1"/>
</dbReference>
<keyword evidence="5 8" id="KW-0812">Transmembrane</keyword>
<dbReference type="PANTHER" id="PTHR42929">
    <property type="entry name" value="INNER MEMBRANE ABC TRANSPORTER PERMEASE PROTEIN YDCU-RELATED-RELATED"/>
    <property type="match status" value="1"/>
</dbReference>
<keyword evidence="6 8" id="KW-1133">Transmembrane helix</keyword>
<dbReference type="Proteomes" id="UP000220353">
    <property type="component" value="Unassembled WGS sequence"/>
</dbReference>
<feature type="transmembrane region" description="Helical" evidence="8">
    <location>
        <begin position="383"/>
        <end position="406"/>
    </location>
</feature>
<dbReference type="GO" id="GO:0055085">
    <property type="term" value="P:transmembrane transport"/>
    <property type="evidence" value="ECO:0007669"/>
    <property type="project" value="InterPro"/>
</dbReference>
<evidence type="ECO:0000313" key="10">
    <source>
        <dbReference type="EMBL" id="PDT50386.1"/>
    </source>
</evidence>
<dbReference type="Pfam" id="PF00528">
    <property type="entry name" value="BPD_transp_1"/>
    <property type="match status" value="1"/>
</dbReference>
<dbReference type="EMBL" id="NWTC01000001">
    <property type="protein sequence ID" value="PDT50386.1"/>
    <property type="molecule type" value="Genomic_DNA"/>
</dbReference>
<evidence type="ECO:0000256" key="6">
    <source>
        <dbReference type="ARBA" id="ARBA00022989"/>
    </source>
</evidence>
<evidence type="ECO:0000256" key="2">
    <source>
        <dbReference type="ARBA" id="ARBA00007069"/>
    </source>
</evidence>
<dbReference type="GO" id="GO:0005886">
    <property type="term" value="C:plasma membrane"/>
    <property type="evidence" value="ECO:0007669"/>
    <property type="project" value="UniProtKB-SubCell"/>
</dbReference>
<evidence type="ECO:0000256" key="5">
    <source>
        <dbReference type="ARBA" id="ARBA00022692"/>
    </source>
</evidence>
<dbReference type="SUPFAM" id="SSF161098">
    <property type="entry name" value="MetI-like"/>
    <property type="match status" value="1"/>
</dbReference>
<evidence type="ECO:0000256" key="7">
    <source>
        <dbReference type="ARBA" id="ARBA00023136"/>
    </source>
</evidence>
<keyword evidence="4" id="KW-1003">Cell membrane</keyword>
<comment type="subcellular location">
    <subcellularLocation>
        <location evidence="1 8">Cell membrane</location>
        <topology evidence="1 8">Multi-pass membrane protein</topology>
    </subcellularLocation>
</comment>
<protein>
    <submittedName>
        <fullName evidence="10">ABC transporter permease</fullName>
    </submittedName>
</protein>
<accession>A0A2A6M7H1</accession>
<dbReference type="PANTHER" id="PTHR42929:SF5">
    <property type="entry name" value="ABC TRANSPORTER PERMEASE PROTEIN"/>
    <property type="match status" value="1"/>
</dbReference>
<dbReference type="AlphaFoldDB" id="A0A2A6M7H1"/>
<evidence type="ECO:0000313" key="11">
    <source>
        <dbReference type="Proteomes" id="UP000220353"/>
    </source>
</evidence>
<proteinExistence type="inferred from homology"/>
<keyword evidence="3 8" id="KW-0813">Transport</keyword>
<sequence length="418" mass="45675">MPSAGDITMSTVELDRMNVFMAVREAERPARRAAFSLAAPLIAFLVAAFLAPILYLLVTAVGNYETREVLPRTLVALESWDGTATPDEAVYEALATDLKIAKANSTAALLGKRLNYERPGMRSRVLSATRIVNKLDARPYKEKFLALHHDWASPDLWAIIKRNGAPVTPYYLLTALDLEQAPDGSLQATRGDQAIFVNVLGRTLLVAGLVTLFTLLLGYPVAYILTIAPKAIAGIMMLMVLLPLWTSLLVRTTAWVVLLQSDGIINDVLMALHLTGERVQLIFTRFGTVVAMMHIQLPFTILPIYSVMRSISTTQLRAARSLGAGPLSAFWRIYAPQTLPGVVAGCLITFILSLGYYITPALVGGPRDQMVSNFISVYINRDLNWGLACALGGVLLVVTFAIYLLFLRLVGADKIKLG</sequence>
<feature type="transmembrane region" description="Helical" evidence="8">
    <location>
        <begin position="342"/>
        <end position="363"/>
    </location>
</feature>
<feature type="transmembrane region" description="Helical" evidence="8">
    <location>
        <begin position="222"/>
        <end position="242"/>
    </location>
</feature>